<dbReference type="GO" id="GO:0004896">
    <property type="term" value="F:cytokine receptor activity"/>
    <property type="evidence" value="ECO:0007669"/>
    <property type="project" value="InterPro"/>
</dbReference>
<dbReference type="InParanoid" id="A0A6J2WN68"/>
<dbReference type="AlphaFoldDB" id="A0A6J2WN68"/>
<dbReference type="CTD" id="3953"/>
<evidence type="ECO:0000313" key="14">
    <source>
        <dbReference type="Proteomes" id="UP000504632"/>
    </source>
</evidence>
<evidence type="ECO:0000256" key="2">
    <source>
        <dbReference type="ARBA" id="ARBA00008921"/>
    </source>
</evidence>
<keyword evidence="5" id="KW-0677">Repeat</keyword>
<feature type="compositionally biased region" description="Basic and acidic residues" evidence="11">
    <location>
        <begin position="892"/>
        <end position="909"/>
    </location>
</feature>
<organism evidence="14 15">
    <name type="scientific">Chanos chanos</name>
    <name type="common">Milkfish</name>
    <name type="synonym">Mugil chanos</name>
    <dbReference type="NCBI Taxonomy" id="29144"/>
    <lineage>
        <taxon>Eukaryota</taxon>
        <taxon>Metazoa</taxon>
        <taxon>Chordata</taxon>
        <taxon>Craniata</taxon>
        <taxon>Vertebrata</taxon>
        <taxon>Euteleostomi</taxon>
        <taxon>Actinopterygii</taxon>
        <taxon>Neopterygii</taxon>
        <taxon>Teleostei</taxon>
        <taxon>Ostariophysi</taxon>
        <taxon>Gonorynchiformes</taxon>
        <taxon>Chanidae</taxon>
        <taxon>Chanos</taxon>
    </lineage>
</organism>
<dbReference type="SUPFAM" id="SSF49265">
    <property type="entry name" value="Fibronectin type III"/>
    <property type="match status" value="2"/>
</dbReference>
<feature type="region of interest" description="Disordered" evidence="11">
    <location>
        <begin position="892"/>
        <end position="929"/>
    </location>
</feature>
<keyword evidence="7 12" id="KW-0472">Membrane</keyword>
<evidence type="ECO:0000259" key="13">
    <source>
        <dbReference type="PROSITE" id="PS50853"/>
    </source>
</evidence>
<dbReference type="PROSITE" id="PS01353">
    <property type="entry name" value="HEMATOPO_REC_L_F2"/>
    <property type="match status" value="1"/>
</dbReference>
<dbReference type="InterPro" id="IPR013783">
    <property type="entry name" value="Ig-like_fold"/>
</dbReference>
<keyword evidence="3 12" id="KW-0812">Transmembrane</keyword>
<evidence type="ECO:0000256" key="4">
    <source>
        <dbReference type="ARBA" id="ARBA00022729"/>
    </source>
</evidence>
<dbReference type="SMART" id="SM00060">
    <property type="entry name" value="FN3"/>
    <property type="match status" value="2"/>
</dbReference>
<sequence length="1120" mass="123468">MLTLQHDAAGHRTHQTSPCFFISHSTRSSDDWPGVYEELRWSGLLCCHLTSANLSHGEGGRAGSTVPSSTSISMTGTASSAQCLLQNSTAQTSSSLADCLDILCRLDSHRPNLICHLNHRKAAVPNGLPVVSMRLLMHMSETHLEETHLEETNGVAVCGGDDAVTCSISLHSSDVTVSLSINASAATGSASSLPILIATRRLRRPDPPIHLHYSLTTEGEVLFAWNSSRSGSDPVTYQLRYSANTSLSDWQIVMGIRAPWVRLTDLRSGVRYIVQVRCQNQYLPESWSDWSRPLYVTLDISYLPAEVFAAPGSAVTVYAVFHNRSWSADRAVWLLNGHMKLSQNQYRAVNDRVSAASVVVGQPGFDTLMCCQWWGDKYQCIIAYAKIYTTGLFDAGITCQTNQNLRADTMVCRWNKSVWAQVRFLYRWYDGPCEDMPGEEDTVSEMGTEGLSEQEECSEGPGDFIECSLRDLRLISCYKLWLEVMGGNGKVRSLPVFITPIDHVKPAPPSVVDAVTLSNGTLRVGWRRPDLPAYDLLFHLRYAPVRERADTAWKVIGPLFEPWAEAVVPDPCAQYRIEVRCTRLNGSGFWSDWSKPHYSAVLNSKAPEYGPDFWRILEEDPAKNQTNVTLIFKSLPVQESACCVETLIVQHQVSGGAVWSNRTALGSSHTFQWTDDVHTVSVLAQNSAGMSAKNSNLTLVRQPKYQYVTSFSAVANASCVSLSWTLRPGLPTPQSFVVDWLDQSQNPDQSGSAGTRVEWVRIRPTQRALHLCRHFYGNEEFTLHVVFVDGEGEPVKCTVTRHDPAVYILVMVIGFLSMVLFVTLISSQNQMKKLMWKDVPNPNNCSWAQGVDFRKMENVEHLFRHPEGLIACPLLLLSEHISEAEIVEKPRPLTLDKDRDGETALHESVGDGGKVPSPLPPLDDPVDAPSLEASSLAVTPETSGQSSVTYATVLLSEQPAVLHKQPESLSSDEGNFSANNSDISGSFPGGLWDLDNPQSSEELDLRHSCSFNSIGEFSDNSEQDDEAVESTGVAKDLYFLGTEGDEGDDEDNDGDDEEEPFRNEDIVVCAGSSPLLGRRDSKTSNSSCVSQKSILLYLPQFRTASCKPVGGDADDGTPQP</sequence>
<dbReference type="Proteomes" id="UP000504632">
    <property type="component" value="Chromosome 14"/>
</dbReference>
<reference evidence="15" key="1">
    <citation type="submission" date="2025-08" db="UniProtKB">
        <authorList>
            <consortium name="RefSeq"/>
        </authorList>
    </citation>
    <scope>IDENTIFICATION</scope>
</reference>
<feature type="domain" description="Fibronectin type-III" evidence="13">
    <location>
        <begin position="508"/>
        <end position="602"/>
    </location>
</feature>
<feature type="compositionally biased region" description="Acidic residues" evidence="11">
    <location>
        <begin position="1019"/>
        <end position="1028"/>
    </location>
</feature>
<evidence type="ECO:0000256" key="3">
    <source>
        <dbReference type="ARBA" id="ARBA00022692"/>
    </source>
</evidence>
<dbReference type="InterPro" id="IPR003529">
    <property type="entry name" value="Hematopoietin_rcpt_Gp130_CS"/>
</dbReference>
<dbReference type="PANTHER" id="PTHR23037">
    <property type="entry name" value="CYTOKINE RECEPTOR"/>
    <property type="match status" value="1"/>
</dbReference>
<feature type="transmembrane region" description="Helical" evidence="12">
    <location>
        <begin position="805"/>
        <end position="825"/>
    </location>
</feature>
<dbReference type="PROSITE" id="PS50853">
    <property type="entry name" value="FN3"/>
    <property type="match status" value="2"/>
</dbReference>
<feature type="compositionally biased region" description="Acidic residues" evidence="11">
    <location>
        <begin position="1043"/>
        <end position="1059"/>
    </location>
</feature>
<dbReference type="Gene3D" id="2.60.40.10">
    <property type="entry name" value="Immunoglobulins"/>
    <property type="match status" value="4"/>
</dbReference>
<evidence type="ECO:0000256" key="5">
    <source>
        <dbReference type="ARBA" id="ARBA00022737"/>
    </source>
</evidence>
<keyword evidence="14" id="KW-1185">Reference proteome</keyword>
<gene>
    <name evidence="15" type="primary">lepr</name>
</gene>
<dbReference type="GeneID" id="115827341"/>
<evidence type="ECO:0000256" key="11">
    <source>
        <dbReference type="SAM" id="MobiDB-lite"/>
    </source>
</evidence>
<protein>
    <submittedName>
        <fullName evidence="15">Leptin receptor</fullName>
    </submittedName>
</protein>
<keyword evidence="8" id="KW-1015">Disulfide bond</keyword>
<keyword evidence="10" id="KW-0325">Glycoprotein</keyword>
<keyword evidence="4" id="KW-0732">Signal</keyword>
<evidence type="ECO:0000256" key="6">
    <source>
        <dbReference type="ARBA" id="ARBA00022989"/>
    </source>
</evidence>
<evidence type="ECO:0000256" key="10">
    <source>
        <dbReference type="ARBA" id="ARBA00023180"/>
    </source>
</evidence>
<dbReference type="OrthoDB" id="8964127at2759"/>
<evidence type="ECO:0000256" key="9">
    <source>
        <dbReference type="ARBA" id="ARBA00023170"/>
    </source>
</evidence>
<dbReference type="PANTHER" id="PTHR23037:SF35">
    <property type="entry name" value="FIBRONECTIN TYPE-III DOMAIN-CONTAINING PROTEIN"/>
    <property type="match status" value="1"/>
</dbReference>
<evidence type="ECO:0000256" key="1">
    <source>
        <dbReference type="ARBA" id="ARBA00004479"/>
    </source>
</evidence>
<name>A0A6J2WN68_CHACN</name>
<evidence type="ECO:0000313" key="15">
    <source>
        <dbReference type="RefSeq" id="XP_030647005.1"/>
    </source>
</evidence>
<evidence type="ECO:0000256" key="8">
    <source>
        <dbReference type="ARBA" id="ARBA00023157"/>
    </source>
</evidence>
<dbReference type="InterPro" id="IPR003961">
    <property type="entry name" value="FN3_dom"/>
</dbReference>
<dbReference type="InterPro" id="IPR036116">
    <property type="entry name" value="FN3_sf"/>
</dbReference>
<dbReference type="RefSeq" id="XP_030647005.1">
    <property type="nucleotide sequence ID" value="XM_030791145.1"/>
</dbReference>
<dbReference type="CDD" id="cd00063">
    <property type="entry name" value="FN3"/>
    <property type="match status" value="2"/>
</dbReference>
<feature type="domain" description="Fibronectin type-III" evidence="13">
    <location>
        <begin position="207"/>
        <end position="300"/>
    </location>
</feature>
<evidence type="ECO:0000256" key="7">
    <source>
        <dbReference type="ARBA" id="ARBA00023136"/>
    </source>
</evidence>
<dbReference type="Pfam" id="PF18589">
    <property type="entry name" value="ObR_Ig"/>
    <property type="match status" value="1"/>
</dbReference>
<feature type="region of interest" description="Disordered" evidence="11">
    <location>
        <begin position="1016"/>
        <end position="1067"/>
    </location>
</feature>
<keyword evidence="9 15" id="KW-0675">Receptor</keyword>
<comment type="similarity">
    <text evidence="2">Belongs to the type I cytokine receptor family. Type 2 subfamily.</text>
</comment>
<keyword evidence="6 12" id="KW-1133">Transmembrane helix</keyword>
<comment type="subcellular location">
    <subcellularLocation>
        <location evidence="1">Membrane</location>
        <topology evidence="1">Single-pass type I membrane protein</topology>
    </subcellularLocation>
</comment>
<accession>A0A6J2WN68</accession>
<dbReference type="GO" id="GO:0009897">
    <property type="term" value="C:external side of plasma membrane"/>
    <property type="evidence" value="ECO:0007669"/>
    <property type="project" value="TreeGrafter"/>
</dbReference>
<evidence type="ECO:0000256" key="12">
    <source>
        <dbReference type="SAM" id="Phobius"/>
    </source>
</evidence>
<dbReference type="InterPro" id="IPR041182">
    <property type="entry name" value="LEP-R_IGD"/>
</dbReference>
<proteinExistence type="inferred from homology"/>